<evidence type="ECO:0000313" key="2">
    <source>
        <dbReference type="EMBL" id="CDW42448.1"/>
    </source>
</evidence>
<feature type="transmembrane region" description="Helical" evidence="1">
    <location>
        <begin position="20"/>
        <end position="43"/>
    </location>
</feature>
<organism evidence="2">
    <name type="scientific">Lepeophtheirus salmonis</name>
    <name type="common">Salmon louse</name>
    <name type="synonym">Caligus salmonis</name>
    <dbReference type="NCBI Taxonomy" id="72036"/>
    <lineage>
        <taxon>Eukaryota</taxon>
        <taxon>Metazoa</taxon>
        <taxon>Ecdysozoa</taxon>
        <taxon>Arthropoda</taxon>
        <taxon>Crustacea</taxon>
        <taxon>Multicrustacea</taxon>
        <taxon>Hexanauplia</taxon>
        <taxon>Copepoda</taxon>
        <taxon>Siphonostomatoida</taxon>
        <taxon>Caligidae</taxon>
        <taxon>Lepeophtheirus</taxon>
    </lineage>
</organism>
<dbReference type="AlphaFoldDB" id="A0A0K2UW15"/>
<keyword evidence="1" id="KW-1133">Transmembrane helix</keyword>
<keyword evidence="1" id="KW-0812">Transmembrane</keyword>
<feature type="non-terminal residue" evidence="2">
    <location>
        <position position="89"/>
    </location>
</feature>
<keyword evidence="1" id="KW-0472">Membrane</keyword>
<evidence type="ECO:0000256" key="1">
    <source>
        <dbReference type="SAM" id="Phobius"/>
    </source>
</evidence>
<dbReference type="EMBL" id="HACA01025087">
    <property type="protein sequence ID" value="CDW42448.1"/>
    <property type="molecule type" value="Transcribed_RNA"/>
</dbReference>
<accession>A0A0K2UW15</accession>
<reference evidence="2" key="1">
    <citation type="submission" date="2014-05" db="EMBL/GenBank/DDBJ databases">
        <authorList>
            <person name="Chronopoulou M."/>
        </authorList>
    </citation>
    <scope>NUCLEOTIDE SEQUENCE</scope>
    <source>
        <tissue evidence="2">Whole organism</tissue>
    </source>
</reference>
<proteinExistence type="predicted"/>
<sequence>KLEKKGLFFLFRPSKSLLTTSLHSLLLSSHSLILAYTFFLLIYRAQLAIGFHLSSRVNTLKKKNQQVPSQLTSDIPLTSLCITISSCNL</sequence>
<feature type="non-terminal residue" evidence="2">
    <location>
        <position position="1"/>
    </location>
</feature>
<protein>
    <submittedName>
        <fullName evidence="2">Uncharacterized protein</fullName>
    </submittedName>
</protein>
<name>A0A0K2UW15_LEPSM</name>